<dbReference type="STRING" id="32264.T1K961"/>
<keyword evidence="3 4" id="KW-0560">Oxidoreductase</keyword>
<evidence type="ECO:0000256" key="1">
    <source>
        <dbReference type="ARBA" id="ARBA00022630"/>
    </source>
</evidence>
<keyword evidence="6" id="KW-1185">Reference proteome</keyword>
<accession>T1K961</accession>
<protein>
    <recommendedName>
        <fullName evidence="4">Flavin-containing monooxygenase</fullName>
        <ecNumber evidence="4">1.-.-.-</ecNumber>
    </recommendedName>
</protein>
<dbReference type="Pfam" id="PF00743">
    <property type="entry name" value="FMO-like"/>
    <property type="match status" value="1"/>
</dbReference>
<reference evidence="6" key="1">
    <citation type="submission" date="2011-08" db="EMBL/GenBank/DDBJ databases">
        <authorList>
            <person name="Rombauts S."/>
        </authorList>
    </citation>
    <scope>NUCLEOTIDE SEQUENCE</scope>
    <source>
        <strain evidence="6">London</strain>
    </source>
</reference>
<comment type="similarity">
    <text evidence="4">Belongs to the FMO family.</text>
</comment>
<comment type="cofactor">
    <cofactor evidence="4">
        <name>FAD</name>
        <dbReference type="ChEBI" id="CHEBI:57692"/>
    </cofactor>
</comment>
<name>T1K961_TETUR</name>
<evidence type="ECO:0000256" key="2">
    <source>
        <dbReference type="ARBA" id="ARBA00022827"/>
    </source>
</evidence>
<dbReference type="EC" id="1.-.-.-" evidence="4"/>
<dbReference type="EnsemblMetazoa" id="tetur07g03800.1">
    <property type="protein sequence ID" value="tetur07g03800.1"/>
    <property type="gene ID" value="tetur07g03800"/>
</dbReference>
<dbReference type="GO" id="GO:0050661">
    <property type="term" value="F:NADP binding"/>
    <property type="evidence" value="ECO:0007669"/>
    <property type="project" value="InterPro"/>
</dbReference>
<dbReference type="HOGENOM" id="CLU_2457686_0_0_1"/>
<proteinExistence type="inferred from homology"/>
<dbReference type="GO" id="GO:0004499">
    <property type="term" value="F:N,N-dimethylaniline monooxygenase activity"/>
    <property type="evidence" value="ECO:0007669"/>
    <property type="project" value="InterPro"/>
</dbReference>
<evidence type="ECO:0000313" key="5">
    <source>
        <dbReference type="EnsemblMetazoa" id="tetur07g03800.1"/>
    </source>
</evidence>
<keyword evidence="4" id="KW-0503">Monooxygenase</keyword>
<dbReference type="InterPro" id="IPR020946">
    <property type="entry name" value="Flavin_mOase-like"/>
</dbReference>
<sequence length="89" mass="10311">MIRDLSTMKKFFTSSEIVNIVGFRVASKIVQFFANLRFDHKAYRIQPSHDAFCQHPTVNDTLANRVISGTVVLKNNIKEFTETSYVRRD</sequence>
<dbReference type="EMBL" id="CAEY01001889">
    <property type="status" value="NOT_ANNOTATED_CDS"/>
    <property type="molecule type" value="Genomic_DNA"/>
</dbReference>
<reference evidence="5" key="2">
    <citation type="submission" date="2015-06" db="UniProtKB">
        <authorList>
            <consortium name="EnsemblMetazoa"/>
        </authorList>
    </citation>
    <scope>IDENTIFICATION</scope>
</reference>
<evidence type="ECO:0000313" key="6">
    <source>
        <dbReference type="Proteomes" id="UP000015104"/>
    </source>
</evidence>
<dbReference type="Proteomes" id="UP000015104">
    <property type="component" value="Unassembled WGS sequence"/>
</dbReference>
<dbReference type="GO" id="GO:0050660">
    <property type="term" value="F:flavin adenine dinucleotide binding"/>
    <property type="evidence" value="ECO:0007669"/>
    <property type="project" value="InterPro"/>
</dbReference>
<dbReference type="AlphaFoldDB" id="T1K961"/>
<keyword evidence="1 4" id="KW-0285">Flavoprotein</keyword>
<dbReference type="eggNOG" id="KOG1399">
    <property type="taxonomic scope" value="Eukaryota"/>
</dbReference>
<keyword evidence="2 4" id="KW-0274">FAD</keyword>
<evidence type="ECO:0000256" key="4">
    <source>
        <dbReference type="RuleBase" id="RU361177"/>
    </source>
</evidence>
<evidence type="ECO:0000256" key="3">
    <source>
        <dbReference type="ARBA" id="ARBA00023002"/>
    </source>
</evidence>
<organism evidence="5 6">
    <name type="scientific">Tetranychus urticae</name>
    <name type="common">Two-spotted spider mite</name>
    <dbReference type="NCBI Taxonomy" id="32264"/>
    <lineage>
        <taxon>Eukaryota</taxon>
        <taxon>Metazoa</taxon>
        <taxon>Ecdysozoa</taxon>
        <taxon>Arthropoda</taxon>
        <taxon>Chelicerata</taxon>
        <taxon>Arachnida</taxon>
        <taxon>Acari</taxon>
        <taxon>Acariformes</taxon>
        <taxon>Trombidiformes</taxon>
        <taxon>Prostigmata</taxon>
        <taxon>Eleutherengona</taxon>
        <taxon>Raphignathae</taxon>
        <taxon>Tetranychoidea</taxon>
        <taxon>Tetranychidae</taxon>
        <taxon>Tetranychus</taxon>
    </lineage>
</organism>